<keyword evidence="1 6" id="KW-0489">Methyltransferase</keyword>
<dbReference type="GO" id="GO:0032259">
    <property type="term" value="P:methylation"/>
    <property type="evidence" value="ECO:0007669"/>
    <property type="project" value="UniProtKB-KW"/>
</dbReference>
<keyword evidence="2" id="KW-0808">Transferase</keyword>
<dbReference type="Gene3D" id="3.40.50.150">
    <property type="entry name" value="Vaccinia Virus protein VP39"/>
    <property type="match status" value="1"/>
</dbReference>
<reference evidence="6" key="2">
    <citation type="submission" date="2023-05" db="EMBL/GenBank/DDBJ databases">
        <authorList>
            <consortium name="Lawrence Berkeley National Laboratory"/>
            <person name="Steindorff A."/>
            <person name="Hensen N."/>
            <person name="Bonometti L."/>
            <person name="Westerberg I."/>
            <person name="Brannstrom I.O."/>
            <person name="Guillou S."/>
            <person name="Cros-Aarteil S."/>
            <person name="Calhoun S."/>
            <person name="Haridas S."/>
            <person name="Kuo A."/>
            <person name="Mondo S."/>
            <person name="Pangilinan J."/>
            <person name="Riley R."/>
            <person name="Labutti K."/>
            <person name="Andreopoulos B."/>
            <person name="Lipzen A."/>
            <person name="Chen C."/>
            <person name="Yanf M."/>
            <person name="Daum C."/>
            <person name="Ng V."/>
            <person name="Clum A."/>
            <person name="Ohm R."/>
            <person name="Martin F."/>
            <person name="Silar P."/>
            <person name="Natvig D."/>
            <person name="Lalanne C."/>
            <person name="Gautier V."/>
            <person name="Ament-Velasquez S.L."/>
            <person name="Kruys A."/>
            <person name="Hutchinson M.I."/>
            <person name="Powell A.J."/>
            <person name="Barry K."/>
            <person name="Miller A.N."/>
            <person name="Grigoriev I.V."/>
            <person name="Debuchy R."/>
            <person name="Gladieux P."/>
            <person name="Thoren M.H."/>
            <person name="Johannesson H."/>
        </authorList>
    </citation>
    <scope>NUCLEOTIDE SEQUENCE</scope>
    <source>
        <strain evidence="6">CBS 731.68</strain>
    </source>
</reference>
<dbReference type="InterPro" id="IPR001077">
    <property type="entry name" value="COMT_C"/>
</dbReference>
<dbReference type="PANTHER" id="PTHR43712">
    <property type="entry name" value="PUTATIVE (AFU_ORTHOLOGUE AFUA_4G14580)-RELATED"/>
    <property type="match status" value="1"/>
</dbReference>
<evidence type="ECO:0000313" key="7">
    <source>
        <dbReference type="Proteomes" id="UP001302602"/>
    </source>
</evidence>
<dbReference type="AlphaFoldDB" id="A0AAN6YYB2"/>
<feature type="region of interest" description="Disordered" evidence="4">
    <location>
        <begin position="111"/>
        <end position="130"/>
    </location>
</feature>
<evidence type="ECO:0000256" key="1">
    <source>
        <dbReference type="ARBA" id="ARBA00022603"/>
    </source>
</evidence>
<accession>A0AAN6YYB2</accession>
<evidence type="ECO:0000256" key="4">
    <source>
        <dbReference type="SAM" id="MobiDB-lite"/>
    </source>
</evidence>
<dbReference type="RefSeq" id="XP_062642443.1">
    <property type="nucleotide sequence ID" value="XM_062796742.1"/>
</dbReference>
<name>A0AAN6YYB2_9PEZI</name>
<protein>
    <submittedName>
        <fullName evidence="6">S-adenosyl-L-methionine-dependent methyltransferase</fullName>
    </submittedName>
</protein>
<feature type="domain" description="O-methyltransferase C-terminal" evidence="5">
    <location>
        <begin position="248"/>
        <end position="398"/>
    </location>
</feature>
<dbReference type="InterPro" id="IPR016461">
    <property type="entry name" value="COMT-like"/>
</dbReference>
<evidence type="ECO:0000256" key="3">
    <source>
        <dbReference type="ARBA" id="ARBA00022691"/>
    </source>
</evidence>
<dbReference type="GO" id="GO:0008171">
    <property type="term" value="F:O-methyltransferase activity"/>
    <property type="evidence" value="ECO:0007669"/>
    <property type="project" value="InterPro"/>
</dbReference>
<organism evidence="6 7">
    <name type="scientific">Parathielavia appendiculata</name>
    <dbReference type="NCBI Taxonomy" id="2587402"/>
    <lineage>
        <taxon>Eukaryota</taxon>
        <taxon>Fungi</taxon>
        <taxon>Dikarya</taxon>
        <taxon>Ascomycota</taxon>
        <taxon>Pezizomycotina</taxon>
        <taxon>Sordariomycetes</taxon>
        <taxon>Sordariomycetidae</taxon>
        <taxon>Sordariales</taxon>
        <taxon>Chaetomiaceae</taxon>
        <taxon>Parathielavia</taxon>
    </lineage>
</organism>
<gene>
    <name evidence="6" type="ORF">N657DRAFT_685061</name>
</gene>
<evidence type="ECO:0000256" key="2">
    <source>
        <dbReference type="ARBA" id="ARBA00022679"/>
    </source>
</evidence>
<dbReference type="PANTHER" id="PTHR43712:SF16">
    <property type="entry name" value="O-METHYLTRANSFERASE ELCB"/>
    <property type="match status" value="1"/>
</dbReference>
<evidence type="ECO:0000259" key="5">
    <source>
        <dbReference type="Pfam" id="PF00891"/>
    </source>
</evidence>
<dbReference type="Proteomes" id="UP001302602">
    <property type="component" value="Unassembled WGS sequence"/>
</dbReference>
<dbReference type="Pfam" id="PF00891">
    <property type="entry name" value="Methyltransf_2"/>
    <property type="match status" value="1"/>
</dbReference>
<dbReference type="SUPFAM" id="SSF53335">
    <property type="entry name" value="S-adenosyl-L-methionine-dependent methyltransferases"/>
    <property type="match status" value="1"/>
</dbReference>
<evidence type="ECO:0000313" key="6">
    <source>
        <dbReference type="EMBL" id="KAK4118670.1"/>
    </source>
</evidence>
<dbReference type="GeneID" id="87833510"/>
<sequence length="423" mass="46906">MPSNSGFDLALAAESLRDDVRRLARINATMHPHEAEDNAAELRRRIAKTAKQIAFETAPRMDVVKDDWIVLGSVAAWNIFIDWRAFDRIPLDGYISISDLARLLNAQESLPEYPPSSSPPANSSPAPSPTLTHSRISPFYIGTNPLSDTCIVAVGNAMKPFSQWPEYFRAYGRREPVGPGFTPFSFGWGHAPLPPWEVKVLYPLYASAFMRTMRSKQIAGGDMVLTGEEALCDLEWVGIEALTMDENAAVVVDVGGGLGQLIHLVLRDVVGLLPRQCVLQDRREVIEEARAELMRHGLDEVVVMEHDFHHEQPIKGALVYLLRRILCDYSDEMATGILRRLAEALPADKPNARVIIIEERLLEVPTPENCIVDLVMMNLGGMLRNYDKYREIVAAAGLTVVGYHIQDGNPICAVECVKIEGAA</sequence>
<reference evidence="6" key="1">
    <citation type="journal article" date="2023" name="Mol. Phylogenet. Evol.">
        <title>Genome-scale phylogeny and comparative genomics of the fungal order Sordariales.</title>
        <authorList>
            <person name="Hensen N."/>
            <person name="Bonometti L."/>
            <person name="Westerberg I."/>
            <person name="Brannstrom I.O."/>
            <person name="Guillou S."/>
            <person name="Cros-Aarteil S."/>
            <person name="Calhoun S."/>
            <person name="Haridas S."/>
            <person name="Kuo A."/>
            <person name="Mondo S."/>
            <person name="Pangilinan J."/>
            <person name="Riley R."/>
            <person name="LaButti K."/>
            <person name="Andreopoulos B."/>
            <person name="Lipzen A."/>
            <person name="Chen C."/>
            <person name="Yan M."/>
            <person name="Daum C."/>
            <person name="Ng V."/>
            <person name="Clum A."/>
            <person name="Steindorff A."/>
            <person name="Ohm R.A."/>
            <person name="Martin F."/>
            <person name="Silar P."/>
            <person name="Natvig D.O."/>
            <person name="Lalanne C."/>
            <person name="Gautier V."/>
            <person name="Ament-Velasquez S.L."/>
            <person name="Kruys A."/>
            <person name="Hutchinson M.I."/>
            <person name="Powell A.J."/>
            <person name="Barry K."/>
            <person name="Miller A.N."/>
            <person name="Grigoriev I.V."/>
            <person name="Debuchy R."/>
            <person name="Gladieux P."/>
            <person name="Hiltunen Thoren M."/>
            <person name="Johannesson H."/>
        </authorList>
    </citation>
    <scope>NUCLEOTIDE SEQUENCE</scope>
    <source>
        <strain evidence="6">CBS 731.68</strain>
    </source>
</reference>
<dbReference type="InterPro" id="IPR029063">
    <property type="entry name" value="SAM-dependent_MTases_sf"/>
</dbReference>
<proteinExistence type="predicted"/>
<comment type="caution">
    <text evidence="6">The sequence shown here is derived from an EMBL/GenBank/DDBJ whole genome shotgun (WGS) entry which is preliminary data.</text>
</comment>
<dbReference type="PROSITE" id="PS51683">
    <property type="entry name" value="SAM_OMT_II"/>
    <property type="match status" value="1"/>
</dbReference>
<keyword evidence="3" id="KW-0949">S-adenosyl-L-methionine</keyword>
<dbReference type="EMBL" id="MU853262">
    <property type="protein sequence ID" value="KAK4118670.1"/>
    <property type="molecule type" value="Genomic_DNA"/>
</dbReference>
<keyword evidence="7" id="KW-1185">Reference proteome</keyword>